<dbReference type="Proteomes" id="UP000249299">
    <property type="component" value="Unassembled WGS sequence"/>
</dbReference>
<dbReference type="OrthoDB" id="9814821at2"/>
<dbReference type="GO" id="GO:0003824">
    <property type="term" value="F:catalytic activity"/>
    <property type="evidence" value="ECO:0007669"/>
    <property type="project" value="InterPro"/>
</dbReference>
<dbReference type="SUPFAM" id="SSF75304">
    <property type="entry name" value="Amidase signature (AS) enzymes"/>
    <property type="match status" value="1"/>
</dbReference>
<gene>
    <name evidence="3" type="ORF">CH339_10475</name>
</gene>
<dbReference type="InterPro" id="IPR036928">
    <property type="entry name" value="AS_sf"/>
</dbReference>
<dbReference type="Pfam" id="PF01425">
    <property type="entry name" value="Amidase"/>
    <property type="match status" value="1"/>
</dbReference>
<accession>A0A327JPV7</accession>
<evidence type="ECO:0000313" key="3">
    <source>
        <dbReference type="EMBL" id="RAI27403.1"/>
    </source>
</evidence>
<dbReference type="AlphaFoldDB" id="A0A327JPV7"/>
<sequence>MLSAAKLVADIRAGKTRIGETLAQVFDTIDAEEELIGAFEAIDHGAARPPATGALCGLPVGIKDIFDTADMPSTYGSPIYAGHMARTDAAIVSLCRRAGATVIGKTVTTEFAFMHAGRTRNPHNPAYSPGGSSSGSAAAVAAGMLPLAVGTQTGGSVVRPASFCGIAGYKPTFGLLPTVGMKTFSWTLDTVGLFGAGVVDVALFAALLTGRDLEVSEEISPPRIGVVETHLWNEASGEMRAAVGEAARLAAAAGARVETLQLAGTYADAFAAHQVIQDFEANLALSYERDNHSDELSAILRETLDAGDAITPEAYDAAQATARSARHGLGKLFADVDVILTPSAPGAAPEGLGSTGSSIFNRLWTLMGTPAVNVPGLVGDKGLPLGVQIVGPVRVDKTTLAAAAWLERVIAARS</sequence>
<feature type="domain" description="Amidase" evidence="2">
    <location>
        <begin position="38"/>
        <end position="400"/>
    </location>
</feature>
<evidence type="ECO:0000256" key="1">
    <source>
        <dbReference type="ARBA" id="ARBA00009199"/>
    </source>
</evidence>
<comment type="caution">
    <text evidence="3">The sequence shown here is derived from an EMBL/GenBank/DDBJ whole genome shotgun (WGS) entry which is preliminary data.</text>
</comment>
<name>A0A327JPV7_9HYPH</name>
<dbReference type="InterPro" id="IPR000120">
    <property type="entry name" value="Amidase"/>
</dbReference>
<evidence type="ECO:0000313" key="4">
    <source>
        <dbReference type="Proteomes" id="UP000249299"/>
    </source>
</evidence>
<dbReference type="PANTHER" id="PTHR11895">
    <property type="entry name" value="TRANSAMIDASE"/>
    <property type="match status" value="1"/>
</dbReference>
<dbReference type="EMBL" id="NPEV01000019">
    <property type="protein sequence ID" value="RAI27403.1"/>
    <property type="molecule type" value="Genomic_DNA"/>
</dbReference>
<protein>
    <submittedName>
        <fullName evidence="3">Amidase</fullName>
    </submittedName>
</protein>
<dbReference type="PANTHER" id="PTHR11895:SF151">
    <property type="entry name" value="GLUTAMYL-TRNA(GLN) AMIDOTRANSFERASE SUBUNIT A"/>
    <property type="match status" value="1"/>
</dbReference>
<dbReference type="InterPro" id="IPR023631">
    <property type="entry name" value="Amidase_dom"/>
</dbReference>
<reference evidence="3 4" key="1">
    <citation type="submission" date="2017-07" db="EMBL/GenBank/DDBJ databases">
        <title>Draft Genome Sequences of Select Purple Nonsulfur Bacteria.</title>
        <authorList>
            <person name="Lasarre B."/>
            <person name="Mckinlay J.B."/>
        </authorList>
    </citation>
    <scope>NUCLEOTIDE SEQUENCE [LARGE SCALE GENOMIC DNA]</scope>
    <source>
        <strain evidence="3 4">DSM 11290</strain>
    </source>
</reference>
<evidence type="ECO:0000259" key="2">
    <source>
        <dbReference type="Pfam" id="PF01425"/>
    </source>
</evidence>
<comment type="similarity">
    <text evidence="1">Belongs to the amidase family.</text>
</comment>
<keyword evidence="4" id="KW-1185">Reference proteome</keyword>
<dbReference type="Gene3D" id="3.90.1300.10">
    <property type="entry name" value="Amidase signature (AS) domain"/>
    <property type="match status" value="1"/>
</dbReference>
<dbReference type="RefSeq" id="WP_111434357.1">
    <property type="nucleotide sequence ID" value="NZ_JACIGG010000021.1"/>
</dbReference>
<proteinExistence type="inferred from homology"/>
<organism evidence="3 4">
    <name type="scientific">Rhodobium orientis</name>
    <dbReference type="NCBI Taxonomy" id="34017"/>
    <lineage>
        <taxon>Bacteria</taxon>
        <taxon>Pseudomonadati</taxon>
        <taxon>Pseudomonadota</taxon>
        <taxon>Alphaproteobacteria</taxon>
        <taxon>Hyphomicrobiales</taxon>
        <taxon>Rhodobiaceae</taxon>
        <taxon>Rhodobium</taxon>
    </lineage>
</organism>